<evidence type="ECO:0000313" key="1">
    <source>
        <dbReference type="EMBL" id="KAF0036661.1"/>
    </source>
</evidence>
<reference evidence="1 2" key="1">
    <citation type="submission" date="2019-06" db="EMBL/GenBank/DDBJ databases">
        <title>Draft genomes of female and male turbot (Scophthalmus maximus).</title>
        <authorList>
            <person name="Xu H."/>
            <person name="Xu X.-W."/>
            <person name="Shao C."/>
            <person name="Chen S."/>
        </authorList>
    </citation>
    <scope>NUCLEOTIDE SEQUENCE [LARGE SCALE GENOMIC DNA]</scope>
    <source>
        <strain evidence="1">Ysfricsl-2016a</strain>
        <tissue evidence="1">Blood</tissue>
    </source>
</reference>
<dbReference type="AlphaFoldDB" id="A0A6A4T069"/>
<dbReference type="Proteomes" id="UP000438429">
    <property type="component" value="Unassembled WGS sequence"/>
</dbReference>
<protein>
    <submittedName>
        <fullName evidence="1">Uncharacterized protein</fullName>
    </submittedName>
</protein>
<accession>A0A6A4T069</accession>
<sequence>MTALDVKCWVIKLMGIPCQTIYFVVEAFELVTGDSLFEPKARESISLEEGVLKKVAKFDCQTFESDKKRPLMTLTQRASVTLFDANRCCSVKLNVTDEIKKKTSHGLSRRMNRAQLGKNNRRQRYFIQNPNSADRECRGVTCRDGNDHIRESVVRLLCVGADHFLNEPLIQYCAHSFLRVS</sequence>
<gene>
    <name evidence="1" type="ORF">F2P81_011973</name>
</gene>
<name>A0A6A4T069_SCOMX</name>
<proteinExistence type="predicted"/>
<evidence type="ECO:0000313" key="2">
    <source>
        <dbReference type="Proteomes" id="UP000438429"/>
    </source>
</evidence>
<organism evidence="1 2">
    <name type="scientific">Scophthalmus maximus</name>
    <name type="common">Turbot</name>
    <name type="synonym">Psetta maxima</name>
    <dbReference type="NCBI Taxonomy" id="52904"/>
    <lineage>
        <taxon>Eukaryota</taxon>
        <taxon>Metazoa</taxon>
        <taxon>Chordata</taxon>
        <taxon>Craniata</taxon>
        <taxon>Vertebrata</taxon>
        <taxon>Euteleostomi</taxon>
        <taxon>Actinopterygii</taxon>
        <taxon>Neopterygii</taxon>
        <taxon>Teleostei</taxon>
        <taxon>Neoteleostei</taxon>
        <taxon>Acanthomorphata</taxon>
        <taxon>Carangaria</taxon>
        <taxon>Pleuronectiformes</taxon>
        <taxon>Pleuronectoidei</taxon>
        <taxon>Scophthalmidae</taxon>
        <taxon>Scophthalmus</taxon>
    </lineage>
</organism>
<comment type="caution">
    <text evidence="1">The sequence shown here is derived from an EMBL/GenBank/DDBJ whole genome shotgun (WGS) entry which is preliminary data.</text>
</comment>
<dbReference type="EMBL" id="VEVO01000010">
    <property type="protein sequence ID" value="KAF0036661.1"/>
    <property type="molecule type" value="Genomic_DNA"/>
</dbReference>